<name>O18125_CAEEL</name>
<protein>
    <submittedName>
        <fullName evidence="3">Zc3h12a-like Ribonuclease NYN domain-containing protein</fullName>
    </submittedName>
</protein>
<dbReference type="Bgee" id="WBGene00011959">
    <property type="expression patterns" value="Expressed in germ line (C elegans) and 4 other cell types or tissues"/>
</dbReference>
<feature type="compositionally biased region" description="Acidic residues" evidence="1">
    <location>
        <begin position="37"/>
        <end position="48"/>
    </location>
</feature>
<dbReference type="eggNOG" id="ENOG502TFYU">
    <property type="taxonomic scope" value="Eukaryota"/>
</dbReference>
<feature type="domain" description="Zc3h12a-like Ribonuclease NYN" evidence="2">
    <location>
        <begin position="274"/>
        <end position="397"/>
    </location>
</feature>
<dbReference type="MINT" id="O18125"/>
<dbReference type="IntAct" id="O18125">
    <property type="interactions" value="1"/>
</dbReference>
<dbReference type="RefSeq" id="NP_502645.2">
    <property type="nucleotide sequence ID" value="NM_070244.5"/>
</dbReference>
<organism evidence="3 4">
    <name type="scientific">Caenorhabditis elegans</name>
    <dbReference type="NCBI Taxonomy" id="6239"/>
    <lineage>
        <taxon>Eukaryota</taxon>
        <taxon>Metazoa</taxon>
        <taxon>Ecdysozoa</taxon>
        <taxon>Nematoda</taxon>
        <taxon>Chromadorea</taxon>
        <taxon>Rhabditida</taxon>
        <taxon>Rhabditina</taxon>
        <taxon>Rhabditomorpha</taxon>
        <taxon>Rhabditoidea</taxon>
        <taxon>Rhabditidae</taxon>
        <taxon>Peloderinae</taxon>
        <taxon>Caenorhabditis</taxon>
    </lineage>
</organism>
<dbReference type="AlphaFoldDB" id="O18125"/>
<accession>O18125</accession>
<dbReference type="InParanoid" id="O18125"/>
<dbReference type="GO" id="GO:0030422">
    <property type="term" value="P:siRNA processing"/>
    <property type="evidence" value="ECO:0000316"/>
    <property type="project" value="WormBase"/>
</dbReference>
<dbReference type="UCSC" id="T23G4.3">
    <property type="organism name" value="c. elegans"/>
</dbReference>
<dbReference type="FunCoup" id="O18125">
    <property type="interactions" value="1348"/>
</dbReference>
<dbReference type="InterPro" id="IPR028079">
    <property type="entry name" value="RNase_Zc3h12a_2"/>
</dbReference>
<dbReference type="KEGG" id="cel:CELE_T23G4.3"/>
<dbReference type="AGR" id="WB:WBGene00011959"/>
<dbReference type="WormBase" id="T23G4.3">
    <property type="protein sequence ID" value="CE46959"/>
    <property type="gene ID" value="WBGene00011959"/>
    <property type="gene designation" value="nyn-1"/>
</dbReference>
<feature type="compositionally biased region" description="Pro residues" evidence="1">
    <location>
        <begin position="1"/>
        <end position="10"/>
    </location>
</feature>
<dbReference type="Proteomes" id="UP000001940">
    <property type="component" value="Chromosome IV"/>
</dbReference>
<reference evidence="3 4" key="1">
    <citation type="journal article" date="1998" name="Science">
        <title>Genome sequence of the nematode C. elegans: a platform for investigating biology.</title>
        <authorList>
            <consortium name="The C. elegans sequencing consortium"/>
            <person name="Sulson J.E."/>
            <person name="Waterston R."/>
        </authorList>
    </citation>
    <scope>NUCLEOTIDE SEQUENCE [LARGE SCALE GENOMIC DNA]</scope>
    <source>
        <strain evidence="3 4">Bristol N2</strain>
    </source>
</reference>
<gene>
    <name evidence="3 5" type="primary">nyn-1</name>
    <name evidence="3" type="ORF">CELE_T23G4.3</name>
    <name evidence="5" type="ORF">T23G4.3</name>
</gene>
<dbReference type="CTD" id="178337"/>
<feature type="compositionally biased region" description="Basic and acidic residues" evidence="1">
    <location>
        <begin position="57"/>
        <end position="68"/>
    </location>
</feature>
<keyword evidence="4" id="KW-1185">Reference proteome</keyword>
<dbReference type="OrthoDB" id="5807598at2759"/>
<dbReference type="HOGENOM" id="CLU_035545_0_0_1"/>
<dbReference type="PaxDb" id="6239-T23G4.3"/>
<feature type="compositionally biased region" description="Low complexity" evidence="1">
    <location>
        <begin position="20"/>
        <end position="34"/>
    </location>
</feature>
<evidence type="ECO:0000313" key="5">
    <source>
        <dbReference type="WormBase" id="T23G4.3"/>
    </source>
</evidence>
<evidence type="ECO:0000259" key="2">
    <source>
        <dbReference type="Pfam" id="PF14626"/>
    </source>
</evidence>
<feature type="region of interest" description="Disordered" evidence="1">
    <location>
        <begin position="1"/>
        <end position="90"/>
    </location>
</feature>
<dbReference type="GeneID" id="178337"/>
<sequence>MGPGSPPDRPVPAEADEVSDYQSSSSEPYISFSSDGPADDDYDEEEPEPQPWLQPEEIEHPRRENRDDDGSESDSSSDCTEGAEATPEQWKELEKELDKVVAFMKDSEAAKATETDPVKRYKNLCQLSMTLKIMSPRDGGWKILHDKRTEAEQLAIDRANFDILKFVYARHPIVLSRGESFIGRLENIDRKLAELITQFVANHDKHSFRAGNFSVAVGFDEFPPVLKWRTTAENKTIMLRPVLVDGVAVLNATMDDDTWKPFADRTRYCENWIYEPDLNLPVKPLVDIILLFLIRGHKVKVYLPKYYEDFVSDCGVSKVDDLVAFRTLVALDFIKFQPITEAYNYKWFNVVSGLADRSGAVFVSSAEYRTSKTPIEYSKSSERIITPCFLNADDRLMVLDPTIRYRKTGESNYTNISSDEILQFTDQGDDRMKLGEQLFLEHQIELICSLCKLYPVKLLNKVAIKQLLELVVFAEADFEMPGMSVTDYEQLYNRFERGEL</sequence>
<evidence type="ECO:0000313" key="4">
    <source>
        <dbReference type="Proteomes" id="UP000001940"/>
    </source>
</evidence>
<dbReference type="EMBL" id="BX284604">
    <property type="protein sequence ID" value="CAB05283.2"/>
    <property type="molecule type" value="Genomic_DNA"/>
</dbReference>
<evidence type="ECO:0000256" key="1">
    <source>
        <dbReference type="SAM" id="MobiDB-lite"/>
    </source>
</evidence>
<dbReference type="STRING" id="6239.T23G4.3.1"/>
<proteinExistence type="predicted"/>
<evidence type="ECO:0000313" key="3">
    <source>
        <dbReference type="EMBL" id="CAB05283.2"/>
    </source>
</evidence>
<dbReference type="Pfam" id="PF14626">
    <property type="entry name" value="RNase_Zc3h12a_2"/>
    <property type="match status" value="1"/>
</dbReference>